<protein>
    <submittedName>
        <fullName evidence="1">Uncharacterized protein</fullName>
    </submittedName>
</protein>
<name>A0A0V0J839_SCHSO</name>
<reference evidence="1" key="1">
    <citation type="submission" date="2016-01" db="EMBL/GenBank/DDBJ databases">
        <title>Reference transcriptome for the parasite Schistocephalus solidus: insights into the molecular evolution of parasitism.</title>
        <authorList>
            <person name="Hebert F.O."/>
            <person name="Grambauer S."/>
            <person name="Barber I."/>
            <person name="Landry C.R."/>
            <person name="Aubin-Horth N."/>
        </authorList>
    </citation>
    <scope>NUCLEOTIDE SEQUENCE</scope>
</reference>
<gene>
    <name evidence="1" type="ORF">TR113709</name>
</gene>
<dbReference type="EMBL" id="GEEE01001849">
    <property type="protein sequence ID" value="JAP61376.1"/>
    <property type="molecule type" value="Transcribed_RNA"/>
</dbReference>
<dbReference type="EMBL" id="GEEE01024692">
    <property type="protein sequence ID" value="JAP38533.1"/>
    <property type="molecule type" value="Transcribed_RNA"/>
</dbReference>
<dbReference type="EMBL" id="GEEE01019598">
    <property type="protein sequence ID" value="JAP43627.1"/>
    <property type="molecule type" value="Transcribed_RNA"/>
</dbReference>
<evidence type="ECO:0000313" key="1">
    <source>
        <dbReference type="EMBL" id="JAP61928.1"/>
    </source>
</evidence>
<accession>A0A0V0J839</accession>
<dbReference type="EMBL" id="GEEE01015491">
    <property type="protein sequence ID" value="JAP47734.1"/>
    <property type="molecule type" value="Transcribed_RNA"/>
</dbReference>
<dbReference type="EMBL" id="GEEE01020920">
    <property type="protein sequence ID" value="JAP42305.1"/>
    <property type="molecule type" value="Transcribed_RNA"/>
</dbReference>
<dbReference type="EMBL" id="GEEE01008423">
    <property type="protein sequence ID" value="JAP54802.1"/>
    <property type="molecule type" value="Transcribed_RNA"/>
</dbReference>
<proteinExistence type="predicted"/>
<dbReference type="EMBL" id="GEEE01001297">
    <property type="protein sequence ID" value="JAP61928.1"/>
    <property type="molecule type" value="Transcribed_RNA"/>
</dbReference>
<sequence length="124" mass="14194">MPDSQTASNGLLEYFHCLLKASLRAYGKSTHWSKQLFLDCSVYAPRSNPTWSASVPNLFTADIFRSVLLIRSKDFAKQGLSAEPYIYTLQQVKNPLTLTRLRVRLYLLAQVVCVGQYYALRWTI</sequence>
<dbReference type="AlphaFoldDB" id="A0A0V0J839"/>
<organism evidence="1">
    <name type="scientific">Schistocephalus solidus</name>
    <name type="common">Tapeworm</name>
    <dbReference type="NCBI Taxonomy" id="70667"/>
    <lineage>
        <taxon>Eukaryota</taxon>
        <taxon>Metazoa</taxon>
        <taxon>Spiralia</taxon>
        <taxon>Lophotrochozoa</taxon>
        <taxon>Platyhelminthes</taxon>
        <taxon>Cestoda</taxon>
        <taxon>Eucestoda</taxon>
        <taxon>Diphyllobothriidea</taxon>
        <taxon>Diphyllobothriidae</taxon>
        <taxon>Schistocephalus</taxon>
    </lineage>
</organism>